<protein>
    <submittedName>
        <fullName evidence="3">Uncharacterized protein</fullName>
    </submittedName>
</protein>
<dbReference type="PANTHER" id="PTHR46580:SF4">
    <property type="entry name" value="ATP_GTP-BINDING PROTEIN"/>
    <property type="match status" value="1"/>
</dbReference>
<dbReference type="SUPFAM" id="SSF69318">
    <property type="entry name" value="Integrin alpha N-terminal domain"/>
    <property type="match status" value="1"/>
</dbReference>
<dbReference type="KEGG" id="copr:Cop2CBH44_28080"/>
<dbReference type="Pfam" id="PF13517">
    <property type="entry name" value="FG-GAP_3"/>
    <property type="match status" value="3"/>
</dbReference>
<dbReference type="InterPro" id="IPR013783">
    <property type="entry name" value="Ig-like_fold"/>
</dbReference>
<evidence type="ECO:0000313" key="4">
    <source>
        <dbReference type="Proteomes" id="UP000594042"/>
    </source>
</evidence>
<dbReference type="Gene3D" id="2.60.40.10">
    <property type="entry name" value="Immunoglobulins"/>
    <property type="match status" value="1"/>
</dbReference>
<dbReference type="InterPro" id="IPR013517">
    <property type="entry name" value="FG-GAP"/>
</dbReference>
<name>A0A7G1HXL0_9BACT</name>
<dbReference type="EMBL" id="AP023322">
    <property type="protein sequence ID" value="BCI64455.1"/>
    <property type="molecule type" value="Genomic_DNA"/>
</dbReference>
<dbReference type="RefSeq" id="WP_200755060.1">
    <property type="nucleotide sequence ID" value="NZ_AP023322.1"/>
</dbReference>
<keyword evidence="4" id="KW-1185">Reference proteome</keyword>
<dbReference type="Gene3D" id="2.130.10.130">
    <property type="entry name" value="Integrin alpha, N-terminal"/>
    <property type="match status" value="2"/>
</dbReference>
<proteinExistence type="predicted"/>
<evidence type="ECO:0000256" key="1">
    <source>
        <dbReference type="ARBA" id="ARBA00022729"/>
    </source>
</evidence>
<keyword evidence="1 2" id="KW-0732">Signal</keyword>
<evidence type="ECO:0000313" key="3">
    <source>
        <dbReference type="EMBL" id="BCI64455.1"/>
    </source>
</evidence>
<organism evidence="3 4">
    <name type="scientific">Coprobacter secundus subsp. similis</name>
    <dbReference type="NCBI Taxonomy" id="2751153"/>
    <lineage>
        <taxon>Bacteria</taxon>
        <taxon>Pseudomonadati</taxon>
        <taxon>Bacteroidota</taxon>
        <taxon>Bacteroidia</taxon>
        <taxon>Bacteroidales</taxon>
        <taxon>Barnesiellaceae</taxon>
        <taxon>Coprobacter</taxon>
    </lineage>
</organism>
<dbReference type="PANTHER" id="PTHR46580">
    <property type="entry name" value="SENSOR KINASE-RELATED"/>
    <property type="match status" value="1"/>
</dbReference>
<dbReference type="Proteomes" id="UP000594042">
    <property type="component" value="Chromosome"/>
</dbReference>
<sequence>MKKITFLMATAFVLLSGKAQAQFAEISSDLDPQTGDIVAADINNDGLLDIVFSGRTENVVKGGVFINRGNGVYEAQSGMDFLNVGHFARFQFGDIDGDGDLDIIFNGNGGDGIPASNGIALNDGNGVFTLAPVDKYPVPEVALTISCGFADLNNDGLLDYYFSGNTKPEGSPSILVYYQQADGSFNVNENLFKDAHFTDPDVTVMDFNNDGYLDLFVNGWDEVGGSRYSSTWKNDGFGEFVVYPQPNIIRKGYGSAVWGDVDGDGYLDLLLNGDGGADGESSNNIVRLYKNENGTMVAKQTFEPFRQNSVGGGNCFVDWDNDGKLDIIVGGWNETDARQATYLYKTNDPASFTFTKDETVSNEIPGISEQSYDIADLNNDGKPDLLMMGFCGTNGYNKNICGIYTNTTAVSGSKPEVPANLNAEVEGSGEMRMVTLSWNAANGAETYNVALRNKTTGKWLYYPKAVFDGENNGFRQVSEQGNVFTNKRWELYELPDGIYEWSVQAINYNRVGGAFAKFQTFTLGTPQSIESLSVAEQVKVVAVGSELRVESPAGILSHINVYNTSGVLVSSANDVDMFTTTLTKGIYIVETVDGRSTHTSKVAIY</sequence>
<dbReference type="AlphaFoldDB" id="A0A7G1HXL0"/>
<accession>A0A7G1HXL0</accession>
<dbReference type="InterPro" id="IPR028994">
    <property type="entry name" value="Integrin_alpha_N"/>
</dbReference>
<feature type="signal peptide" evidence="2">
    <location>
        <begin position="1"/>
        <end position="21"/>
    </location>
</feature>
<gene>
    <name evidence="3" type="ORF">Cop2CBH44_28080</name>
</gene>
<evidence type="ECO:0000256" key="2">
    <source>
        <dbReference type="SAM" id="SignalP"/>
    </source>
</evidence>
<feature type="chain" id="PRO_5028811631" evidence="2">
    <location>
        <begin position="22"/>
        <end position="605"/>
    </location>
</feature>
<reference evidence="4" key="1">
    <citation type="submission" date="2020-07" db="EMBL/GenBank/DDBJ databases">
        <title>Complete genome sequencing of Coprobacter sp. strain 2CBH44.</title>
        <authorList>
            <person name="Sakamoto M."/>
            <person name="Murakami T."/>
            <person name="Mori H."/>
        </authorList>
    </citation>
    <scope>NUCLEOTIDE SEQUENCE [LARGE SCALE GENOMIC DNA]</scope>
    <source>
        <strain evidence="4">2CBH44</strain>
    </source>
</reference>